<dbReference type="FunFam" id="1.20.1730.10:FF:000012">
    <property type="entry name" value="sodium/myo-inositol cotransporter 2 isoform X1"/>
    <property type="match status" value="1"/>
</dbReference>
<dbReference type="GO" id="GO:0016324">
    <property type="term" value="C:apical plasma membrane"/>
    <property type="evidence" value="ECO:0007669"/>
    <property type="project" value="UniProtKB-SubCell"/>
</dbReference>
<evidence type="ECO:0000256" key="1">
    <source>
        <dbReference type="ARBA" id="ARBA00004424"/>
    </source>
</evidence>
<feature type="transmembrane region" description="Helical" evidence="23">
    <location>
        <begin position="122"/>
        <end position="144"/>
    </location>
</feature>
<comment type="subcellular location">
    <subcellularLocation>
        <location evidence="1">Apical cell membrane</location>
        <topology evidence="1">Multi-pass membrane protein</topology>
    </subcellularLocation>
</comment>
<comment type="catalytic activity">
    <reaction evidence="17">
        <text>D-xylose(out) + 2 Na(+)(out) = D-xylose(in) + 2 Na(+)(in)</text>
        <dbReference type="Rhea" id="RHEA:73367"/>
        <dbReference type="ChEBI" id="CHEBI:29101"/>
        <dbReference type="ChEBI" id="CHEBI:53455"/>
    </reaction>
</comment>
<feature type="transmembrane region" description="Helical" evidence="23">
    <location>
        <begin position="54"/>
        <end position="73"/>
    </location>
</feature>
<feature type="transmembrane region" description="Helical" evidence="23">
    <location>
        <begin position="355"/>
        <end position="375"/>
    </location>
</feature>
<evidence type="ECO:0000313" key="25">
    <source>
        <dbReference type="Proteomes" id="UP000694522"/>
    </source>
</evidence>
<evidence type="ECO:0000256" key="22">
    <source>
        <dbReference type="RuleBase" id="RU362091"/>
    </source>
</evidence>
<dbReference type="Pfam" id="PF00474">
    <property type="entry name" value="SSF"/>
    <property type="match status" value="1"/>
</dbReference>
<comment type="catalytic activity">
    <reaction evidence="14">
        <text>myo-inositol(out) + 2 Na(+)(out) = myo-inositol(in) + 2 Na(+)(in)</text>
        <dbReference type="Rhea" id="RHEA:72987"/>
        <dbReference type="ChEBI" id="CHEBI:17268"/>
        <dbReference type="ChEBI" id="CHEBI:29101"/>
    </reaction>
</comment>
<dbReference type="PROSITE" id="PS50283">
    <property type="entry name" value="NA_SOLUT_SYMP_3"/>
    <property type="match status" value="1"/>
</dbReference>
<name>A0A8B9FVS4_9PSIT</name>
<feature type="transmembrane region" description="Helical" evidence="23">
    <location>
        <begin position="248"/>
        <end position="266"/>
    </location>
</feature>
<evidence type="ECO:0000256" key="17">
    <source>
        <dbReference type="ARBA" id="ARBA00036976"/>
    </source>
</evidence>
<dbReference type="InterPro" id="IPR001734">
    <property type="entry name" value="Na/solute_symporter"/>
</dbReference>
<evidence type="ECO:0000313" key="24">
    <source>
        <dbReference type="Ensembl" id="ENSACOP00000013773.1"/>
    </source>
</evidence>
<dbReference type="GO" id="GO:0006915">
    <property type="term" value="P:apoptotic process"/>
    <property type="evidence" value="ECO:0007669"/>
    <property type="project" value="UniProtKB-KW"/>
</dbReference>
<feature type="transmembrane region" description="Helical" evidence="23">
    <location>
        <begin position="500"/>
        <end position="521"/>
    </location>
</feature>
<dbReference type="GO" id="GO:0005365">
    <property type="term" value="F:myo-inositol transmembrane transporter activity"/>
    <property type="evidence" value="ECO:0007669"/>
    <property type="project" value="UniProtKB-ARBA"/>
</dbReference>
<organism evidence="24 25">
    <name type="scientific">Amazona collaria</name>
    <name type="common">yellow-billed parrot</name>
    <dbReference type="NCBI Taxonomy" id="241587"/>
    <lineage>
        <taxon>Eukaryota</taxon>
        <taxon>Metazoa</taxon>
        <taxon>Chordata</taxon>
        <taxon>Craniata</taxon>
        <taxon>Vertebrata</taxon>
        <taxon>Euteleostomi</taxon>
        <taxon>Archelosauria</taxon>
        <taxon>Archosauria</taxon>
        <taxon>Dinosauria</taxon>
        <taxon>Saurischia</taxon>
        <taxon>Theropoda</taxon>
        <taxon>Coelurosauria</taxon>
        <taxon>Aves</taxon>
        <taxon>Neognathae</taxon>
        <taxon>Neoaves</taxon>
        <taxon>Telluraves</taxon>
        <taxon>Australaves</taxon>
        <taxon>Psittaciformes</taxon>
        <taxon>Psittacidae</taxon>
        <taxon>Amazona</taxon>
    </lineage>
</organism>
<comment type="similarity">
    <text evidence="2 22">Belongs to the sodium:solute symporter (SSF) (TC 2.A.21) family.</text>
</comment>
<keyword evidence="6 23" id="KW-0812">Transmembrane</keyword>
<keyword evidence="25" id="KW-1185">Reference proteome</keyword>
<feature type="transmembrane region" description="Helical" evidence="23">
    <location>
        <begin position="156"/>
        <end position="181"/>
    </location>
</feature>
<evidence type="ECO:0000256" key="5">
    <source>
        <dbReference type="ARBA" id="ARBA00022597"/>
    </source>
</evidence>
<evidence type="ECO:0000256" key="11">
    <source>
        <dbReference type="ARBA" id="ARBA00023065"/>
    </source>
</evidence>
<evidence type="ECO:0000256" key="21">
    <source>
        <dbReference type="ARBA" id="ARBA00045715"/>
    </source>
</evidence>
<evidence type="ECO:0000256" key="13">
    <source>
        <dbReference type="ARBA" id="ARBA00023201"/>
    </source>
</evidence>
<evidence type="ECO:0000256" key="7">
    <source>
        <dbReference type="ARBA" id="ARBA00022703"/>
    </source>
</evidence>
<accession>A0A8B9FVS4</accession>
<dbReference type="Proteomes" id="UP000694522">
    <property type="component" value="Unplaced"/>
</dbReference>
<keyword evidence="8" id="KW-0769">Symport</keyword>
<keyword evidence="13" id="KW-0739">Sodium transport</keyword>
<keyword evidence="12 23" id="KW-0472">Membrane</keyword>
<keyword evidence="11" id="KW-0406">Ion transport</keyword>
<dbReference type="Gene3D" id="1.20.1730.10">
    <property type="entry name" value="Sodium/glucose cotransporter"/>
    <property type="match status" value="1"/>
</dbReference>
<keyword evidence="3" id="KW-0813">Transport</keyword>
<dbReference type="GO" id="GO:0005412">
    <property type="term" value="F:D-glucose:sodium symporter activity"/>
    <property type="evidence" value="ECO:0007669"/>
    <property type="project" value="TreeGrafter"/>
</dbReference>
<evidence type="ECO:0000256" key="4">
    <source>
        <dbReference type="ARBA" id="ARBA00022475"/>
    </source>
</evidence>
<dbReference type="InterPro" id="IPR038377">
    <property type="entry name" value="Na/Glc_symporter_sf"/>
</dbReference>
<dbReference type="NCBIfam" id="TIGR00813">
    <property type="entry name" value="sss"/>
    <property type="match status" value="1"/>
</dbReference>
<evidence type="ECO:0000256" key="15">
    <source>
        <dbReference type="ARBA" id="ARBA00036672"/>
    </source>
</evidence>
<reference evidence="24" key="2">
    <citation type="submission" date="2025-09" db="UniProtKB">
        <authorList>
            <consortium name="Ensembl"/>
        </authorList>
    </citation>
    <scope>IDENTIFICATION</scope>
</reference>
<keyword evidence="4" id="KW-1003">Cell membrane</keyword>
<reference evidence="24" key="1">
    <citation type="submission" date="2025-08" db="UniProtKB">
        <authorList>
            <consortium name="Ensembl"/>
        </authorList>
    </citation>
    <scope>IDENTIFICATION</scope>
</reference>
<evidence type="ECO:0000256" key="16">
    <source>
        <dbReference type="ARBA" id="ARBA00036849"/>
    </source>
</evidence>
<evidence type="ECO:0000256" key="20">
    <source>
        <dbReference type="ARBA" id="ARBA00043206"/>
    </source>
</evidence>
<keyword evidence="7" id="KW-0053">Apoptosis</keyword>
<feature type="transmembrane region" description="Helical" evidence="23">
    <location>
        <begin position="611"/>
        <end position="630"/>
    </location>
</feature>
<evidence type="ECO:0000256" key="23">
    <source>
        <dbReference type="SAM" id="Phobius"/>
    </source>
</evidence>
<evidence type="ECO:0000256" key="18">
    <source>
        <dbReference type="ARBA" id="ARBA00039861"/>
    </source>
</evidence>
<dbReference type="Ensembl" id="ENSACOT00000014257.1">
    <property type="protein sequence ID" value="ENSACOP00000013773.1"/>
    <property type="gene ID" value="ENSACOG00000008437.1"/>
</dbReference>
<comment type="catalytic activity">
    <reaction evidence="16">
        <text>1D-chiro-inositol(out) + 2 Na(+)(out) = 1D-chiro-inositol(in) + 2 Na(+)(in)</text>
        <dbReference type="Rhea" id="RHEA:73315"/>
        <dbReference type="ChEBI" id="CHEBI:27372"/>
        <dbReference type="ChEBI" id="CHEBI:29101"/>
    </reaction>
</comment>
<comment type="function">
    <text evidence="21">Involved in the sodium-dependent cotransport of myo-inositol (MI) with a Na(+):MI stoichiometry of 2:1. Exclusively responsible for apical MI transport and absorption in intestine. Can also transport D-chiro-inositol (DCI) but not L-fucose. Exhibits stereospecific cotransport of both D-glucose and D-xylose. May induce apoptosis through the TNF-alpha, PDCD1 pathway. May play a role in the regulation of MI concentration in serum, involving reabsorption in at least the proximal tubule of the kidney.</text>
</comment>
<dbReference type="PANTHER" id="PTHR11819:SF171">
    <property type="entry name" value="SODIUM_MYO-INOSITOL COTRANSPORTER 2"/>
    <property type="match status" value="1"/>
</dbReference>
<proteinExistence type="inferred from homology"/>
<evidence type="ECO:0000256" key="10">
    <source>
        <dbReference type="ARBA" id="ARBA00023053"/>
    </source>
</evidence>
<feature type="transmembrane region" description="Helical" evidence="23">
    <location>
        <begin position="188"/>
        <end position="208"/>
    </location>
</feature>
<evidence type="ECO:0000256" key="6">
    <source>
        <dbReference type="ARBA" id="ARBA00022692"/>
    </source>
</evidence>
<protein>
    <recommendedName>
        <fullName evidence="18">Sodium/myo-inositol cotransporter 2</fullName>
    </recommendedName>
    <alternativeName>
        <fullName evidence="20">Sodium/myo-inositol transporter 2</fullName>
    </alternativeName>
    <alternativeName>
        <fullName evidence="19">Solute carrier family 5 member 11</fullName>
    </alternativeName>
</protein>
<comment type="catalytic activity">
    <reaction evidence="15">
        <text>D-glucose(out) + 2 Na(+)(out) = D-glucose(in) + 2 Na(+)(in)</text>
        <dbReference type="Rhea" id="RHEA:70495"/>
        <dbReference type="ChEBI" id="CHEBI:4167"/>
        <dbReference type="ChEBI" id="CHEBI:29101"/>
    </reaction>
</comment>
<keyword evidence="9 23" id="KW-1133">Transmembrane helix</keyword>
<feature type="transmembrane region" description="Helical" evidence="23">
    <location>
        <begin position="458"/>
        <end position="480"/>
    </location>
</feature>
<evidence type="ECO:0000256" key="2">
    <source>
        <dbReference type="ARBA" id="ARBA00006434"/>
    </source>
</evidence>
<evidence type="ECO:0000256" key="19">
    <source>
        <dbReference type="ARBA" id="ARBA00042834"/>
    </source>
</evidence>
<evidence type="ECO:0000256" key="3">
    <source>
        <dbReference type="ARBA" id="ARBA00022448"/>
    </source>
</evidence>
<dbReference type="PANTHER" id="PTHR11819">
    <property type="entry name" value="SOLUTE CARRIER FAMILY 5"/>
    <property type="match status" value="1"/>
</dbReference>
<sequence>METTSSTPVTPLWDVFPQRTLEAVDIAVLVLYFVFVLAVGLWSMWKTQRSTVKGYFLAGGQMVWWPVGASLFASNVGSGHFIGLAGSGAASGIAATAYEWNVSVTTMPEYLQKRFGGKRIQMFLAILYLFIYIFTKISVDMYAGALFIQQALHWDLYIAVVGLLAITAVYTVAGGLAAVIYTDALQTFIMLIGAVTLMIFSFAEVGGLEGLQTKYFDAIPSSRKENSSCGLPRKDAFHIFRDPVNSDLPWPGVLVGMTIPSLWYWCTDQVIVQRSLAAKNLSHAKGGSLMTSYLKILPLFMMVMPGMISRVLFPDLVACADADICRKICGNPSGCSDIAYPKLVLELLPTGLRGLMMSVMIAALMSSLTSIFNSASTIFTMDLWKHFRPRCSEWELMIVGRVFVLLLTVVSILWIPLVQAGQGGQLFIYIQSISSYLQPPVAVVFMLGCFWRRANEKGAFWGLVIGLLLGVIRLVLDFIYPEPQCGETDLRPGVVKYMHYLYFSMVLATISTLTVLVVSLLTEPPSKEMVRHPSGVLCYLLMGSWVPHAIDISIASENSSNDTKCNSKLLTTLLWLCGMERKQQSTENAAPAKPEPLPGAGLEEKPLVKHVLNVNLLLCVCAGIFLWAYFA</sequence>
<keyword evidence="10" id="KW-0915">Sodium</keyword>
<feature type="transmembrane region" description="Helical" evidence="23">
    <location>
        <begin position="20"/>
        <end position="42"/>
    </location>
</feature>
<feature type="transmembrane region" description="Helical" evidence="23">
    <location>
        <begin position="79"/>
        <end position="101"/>
    </location>
</feature>
<feature type="transmembrane region" description="Helical" evidence="23">
    <location>
        <begin position="287"/>
        <end position="308"/>
    </location>
</feature>
<evidence type="ECO:0000256" key="9">
    <source>
        <dbReference type="ARBA" id="ARBA00022989"/>
    </source>
</evidence>
<feature type="transmembrane region" description="Helical" evidence="23">
    <location>
        <begin position="396"/>
        <end position="415"/>
    </location>
</feature>
<evidence type="ECO:0000256" key="8">
    <source>
        <dbReference type="ARBA" id="ARBA00022847"/>
    </source>
</evidence>
<feature type="transmembrane region" description="Helical" evidence="23">
    <location>
        <begin position="427"/>
        <end position="451"/>
    </location>
</feature>
<evidence type="ECO:0000256" key="12">
    <source>
        <dbReference type="ARBA" id="ARBA00023136"/>
    </source>
</evidence>
<keyword evidence="5" id="KW-0762">Sugar transport</keyword>
<evidence type="ECO:0000256" key="14">
    <source>
        <dbReference type="ARBA" id="ARBA00036654"/>
    </source>
</evidence>
<dbReference type="AlphaFoldDB" id="A0A8B9FVS4"/>